<sequence length="56" mass="6339">MKNKGVVSGVFLYIILIIIGIFLIIIFLELFTPYKFTSLFKDFVAKSVSTNITGYT</sequence>
<dbReference type="EMBL" id="GG745550">
    <property type="protein sequence ID" value="EFD92930.1"/>
    <property type="molecule type" value="Genomic_DNA"/>
</dbReference>
<proteinExistence type="predicted"/>
<gene>
    <name evidence="2" type="ORF">BJBARM5_0303</name>
</gene>
<keyword evidence="1" id="KW-1133">Transmembrane helix</keyword>
<keyword evidence="1" id="KW-0472">Membrane</keyword>
<feature type="transmembrane region" description="Helical" evidence="1">
    <location>
        <begin position="6"/>
        <end position="31"/>
    </location>
</feature>
<accession>D6GV03</accession>
<reference evidence="2 3" key="1">
    <citation type="journal article" date="2010" name="Proc. Natl. Acad. Sci. U.S.A.">
        <title>Enigmatic, ultrasmall, uncultivated Archaea.</title>
        <authorList>
            <person name="Baker B.J."/>
            <person name="Comolli L.R."/>
            <person name="Dick G.J."/>
            <person name="Hauser L.J."/>
            <person name="Hyatt D."/>
            <person name="Dill B.D."/>
            <person name="Land M.L."/>
            <person name="Verberkmoes N.C."/>
            <person name="Hettich R.L."/>
            <person name="Banfield J.F."/>
        </authorList>
    </citation>
    <scope>NUCLEOTIDE SEQUENCE [LARGE SCALE GENOMIC DNA]</scope>
</reference>
<keyword evidence="1" id="KW-0812">Transmembrane</keyword>
<protein>
    <submittedName>
        <fullName evidence="2">Uncharacterized protein</fullName>
    </submittedName>
</protein>
<dbReference type="AlphaFoldDB" id="D6GV03"/>
<evidence type="ECO:0000256" key="1">
    <source>
        <dbReference type="SAM" id="Phobius"/>
    </source>
</evidence>
<dbReference type="Proteomes" id="UP000009376">
    <property type="component" value="Unassembled WGS sequence"/>
</dbReference>
<name>D6GV03_PARA5</name>
<evidence type="ECO:0000313" key="3">
    <source>
        <dbReference type="Proteomes" id="UP000009376"/>
    </source>
</evidence>
<evidence type="ECO:0000313" key="2">
    <source>
        <dbReference type="EMBL" id="EFD92930.1"/>
    </source>
</evidence>
<organism evidence="2 3">
    <name type="scientific">Candidatus Parvarchaeum acidophilus ARMAN-5</name>
    <dbReference type="NCBI Taxonomy" id="662762"/>
    <lineage>
        <taxon>Archaea</taxon>
        <taxon>Candidatus Parvarchaeota</taxon>
        <taxon>Candidatus Parvarchaeum</taxon>
    </lineage>
</organism>